<proteinExistence type="predicted"/>
<gene>
    <name evidence="1" type="ORF">HA338_00470</name>
</gene>
<dbReference type="RefSeq" id="WP_011022919.1">
    <property type="nucleotide sequence ID" value="NZ_DUJU01000004.1"/>
</dbReference>
<accession>A0A832SH16</accession>
<organism evidence="1 2">
    <name type="scientific">Methanosarcina acetivorans</name>
    <dbReference type="NCBI Taxonomy" id="2214"/>
    <lineage>
        <taxon>Archaea</taxon>
        <taxon>Methanobacteriati</taxon>
        <taxon>Methanobacteriota</taxon>
        <taxon>Stenosarchaea group</taxon>
        <taxon>Methanomicrobia</taxon>
        <taxon>Methanosarcinales</taxon>
        <taxon>Methanosarcinaceae</taxon>
        <taxon>Methanosarcina</taxon>
    </lineage>
</organism>
<comment type="caution">
    <text evidence="1">The sequence shown here is derived from an EMBL/GenBank/DDBJ whole genome shotgun (WGS) entry which is preliminary data.</text>
</comment>
<dbReference type="AlphaFoldDB" id="A0A832SH16"/>
<evidence type="ECO:0000313" key="2">
    <source>
        <dbReference type="Proteomes" id="UP000600774"/>
    </source>
</evidence>
<dbReference type="Proteomes" id="UP000600774">
    <property type="component" value="Unassembled WGS sequence"/>
</dbReference>
<sequence length="86" mass="9880">MSWSVSNIVLLLKSKISHIPGNKEIFDMIESIMYEKDLAKQYRTLSIVIGLIPTVNVVPAEPVIEKINTLERKIDDIIILRRTWST</sequence>
<protein>
    <submittedName>
        <fullName evidence="1">Uncharacterized protein</fullName>
    </submittedName>
</protein>
<reference evidence="1" key="1">
    <citation type="journal article" date="2020" name="bioRxiv">
        <title>A rank-normalized archaeal taxonomy based on genome phylogeny resolves widespread incomplete and uneven classifications.</title>
        <authorList>
            <person name="Rinke C."/>
            <person name="Chuvochina M."/>
            <person name="Mussig A.J."/>
            <person name="Chaumeil P.-A."/>
            <person name="Waite D.W."/>
            <person name="Whitman W.B."/>
            <person name="Parks D.H."/>
            <person name="Hugenholtz P."/>
        </authorList>
    </citation>
    <scope>NUCLEOTIDE SEQUENCE</scope>
    <source>
        <strain evidence="1">UBA8876</strain>
    </source>
</reference>
<dbReference type="EMBL" id="DUJU01000004">
    <property type="protein sequence ID" value="HIH92565.1"/>
    <property type="molecule type" value="Genomic_DNA"/>
</dbReference>
<name>A0A832SH16_9EURY</name>
<dbReference type="GeneID" id="1474872"/>
<evidence type="ECO:0000313" key="1">
    <source>
        <dbReference type="EMBL" id="HIH92565.1"/>
    </source>
</evidence>